<feature type="compositionally biased region" description="Acidic residues" evidence="1">
    <location>
        <begin position="57"/>
        <end position="66"/>
    </location>
</feature>
<proteinExistence type="predicted"/>
<feature type="compositionally biased region" description="Acidic residues" evidence="1">
    <location>
        <begin position="31"/>
        <end position="41"/>
    </location>
</feature>
<evidence type="ECO:0000256" key="1">
    <source>
        <dbReference type="SAM" id="MobiDB-lite"/>
    </source>
</evidence>
<keyword evidence="3" id="KW-1185">Reference proteome</keyword>
<feature type="region of interest" description="Disordered" evidence="1">
    <location>
        <begin position="57"/>
        <end position="88"/>
    </location>
</feature>
<evidence type="ECO:0000313" key="2">
    <source>
        <dbReference type="EMBL" id="KAK1605057.1"/>
    </source>
</evidence>
<dbReference type="AlphaFoldDB" id="A0AAD8VEV3"/>
<protein>
    <submittedName>
        <fullName evidence="2">Uncharacterized protein</fullName>
    </submittedName>
</protein>
<name>A0AAD8VEV3_LOLMU</name>
<dbReference type="Proteomes" id="UP001231189">
    <property type="component" value="Unassembled WGS sequence"/>
</dbReference>
<feature type="compositionally biased region" description="Basic and acidic residues" evidence="1">
    <location>
        <begin position="75"/>
        <end position="86"/>
    </location>
</feature>
<dbReference type="EMBL" id="JAUUTY010000007">
    <property type="protein sequence ID" value="KAK1605057.1"/>
    <property type="molecule type" value="Genomic_DNA"/>
</dbReference>
<sequence length="108" mass="11947">MMSRCLKTTYSMLGLNCRALPPPPSQPQPQDDAENSSDEDADPRFAAWHEAYVADAEAEAVEEAVEEAAQSGEPPDTRTARDRWEPQVEGVMRTAVSFPLRNQGLSNR</sequence>
<organism evidence="2 3">
    <name type="scientific">Lolium multiflorum</name>
    <name type="common">Italian ryegrass</name>
    <name type="synonym">Lolium perenne subsp. multiflorum</name>
    <dbReference type="NCBI Taxonomy" id="4521"/>
    <lineage>
        <taxon>Eukaryota</taxon>
        <taxon>Viridiplantae</taxon>
        <taxon>Streptophyta</taxon>
        <taxon>Embryophyta</taxon>
        <taxon>Tracheophyta</taxon>
        <taxon>Spermatophyta</taxon>
        <taxon>Magnoliopsida</taxon>
        <taxon>Liliopsida</taxon>
        <taxon>Poales</taxon>
        <taxon>Poaceae</taxon>
        <taxon>BOP clade</taxon>
        <taxon>Pooideae</taxon>
        <taxon>Poodae</taxon>
        <taxon>Poeae</taxon>
        <taxon>Poeae Chloroplast Group 2 (Poeae type)</taxon>
        <taxon>Loliodinae</taxon>
        <taxon>Loliinae</taxon>
        <taxon>Lolium</taxon>
    </lineage>
</organism>
<feature type="region of interest" description="Disordered" evidence="1">
    <location>
        <begin position="16"/>
        <end position="44"/>
    </location>
</feature>
<reference evidence="2" key="1">
    <citation type="submission" date="2023-07" db="EMBL/GenBank/DDBJ databases">
        <title>A chromosome-level genome assembly of Lolium multiflorum.</title>
        <authorList>
            <person name="Chen Y."/>
            <person name="Copetti D."/>
            <person name="Kolliker R."/>
            <person name="Studer B."/>
        </authorList>
    </citation>
    <scope>NUCLEOTIDE SEQUENCE</scope>
    <source>
        <strain evidence="2">02402/16</strain>
        <tissue evidence="2">Leaf</tissue>
    </source>
</reference>
<gene>
    <name evidence="2" type="ORF">QYE76_028730</name>
</gene>
<evidence type="ECO:0000313" key="3">
    <source>
        <dbReference type="Proteomes" id="UP001231189"/>
    </source>
</evidence>
<accession>A0AAD8VEV3</accession>
<comment type="caution">
    <text evidence="2">The sequence shown here is derived from an EMBL/GenBank/DDBJ whole genome shotgun (WGS) entry which is preliminary data.</text>
</comment>